<dbReference type="PANTHER" id="PTHR42894:SF1">
    <property type="entry name" value="N-(5'-PHOSPHORIBOSYL)ANTHRANILATE ISOMERASE"/>
    <property type="match status" value="1"/>
</dbReference>
<keyword evidence="18" id="KW-0328">Glycosyltransferase</keyword>
<dbReference type="SUPFAM" id="SSF51366">
    <property type="entry name" value="Ribulose-phoshate binding barrel"/>
    <property type="match status" value="2"/>
</dbReference>
<organism evidence="18 19">
    <name type="scientific">Escherichia coli</name>
    <dbReference type="NCBI Taxonomy" id="562"/>
    <lineage>
        <taxon>Bacteria</taxon>
        <taxon>Pseudomonadati</taxon>
        <taxon>Pseudomonadota</taxon>
        <taxon>Gammaproteobacteria</taxon>
        <taxon>Enterobacterales</taxon>
        <taxon>Enterobacteriaceae</taxon>
        <taxon>Escherichia</taxon>
    </lineage>
</organism>
<reference evidence="18 19" key="1">
    <citation type="submission" date="2019-12" db="EMBL/GenBank/DDBJ databases">
        <title>Enteriobacteria Tanzani isolates_8377-8380.</title>
        <authorList>
            <person name="Subbiah M."/>
            <person name="Call D."/>
        </authorList>
    </citation>
    <scope>NUCLEOTIDE SEQUENCE [LARGE SCALE GENOMIC DNA]</scope>
    <source>
        <strain evidence="18 19">8378wH8</strain>
    </source>
</reference>
<evidence type="ECO:0000256" key="2">
    <source>
        <dbReference type="ARBA" id="ARBA00001633"/>
    </source>
</evidence>
<dbReference type="Gene3D" id="3.20.20.70">
    <property type="entry name" value="Aldolase class I"/>
    <property type="match status" value="2"/>
</dbReference>
<evidence type="ECO:0000256" key="16">
    <source>
        <dbReference type="ARBA" id="ARBA00023268"/>
    </source>
</evidence>
<sequence>TVISESGINTYAQVRELSHFANGFLIGSALMAHDDLHAAVRRVLLGENKVCGLTRGQDAKAAYDAGAIYGGLIFVATSPRCVNVEQAQEVMAAAPLQYVGVFRNHDIADVVDKAKVLSLAAVQLHGNEDQLYIDTLREALPAHVAIWKALSVGETLPARELQHVDKYVLDNGQGGSGQRFDWSLLNGQSLGNVLLAGGLGADNCVEAAQTGCAGLDFNSAVESQPGIKDARLLASVFQTLRAY</sequence>
<comment type="caution">
    <text evidence="18">The sequence shown here is derived from an EMBL/GenBank/DDBJ whole genome shotgun (WGS) entry which is preliminary data.</text>
</comment>
<evidence type="ECO:0000256" key="8">
    <source>
        <dbReference type="ARBA" id="ARBA00012572"/>
    </source>
</evidence>
<evidence type="ECO:0000256" key="4">
    <source>
        <dbReference type="ARBA" id="ARBA00004696"/>
    </source>
</evidence>
<keyword evidence="14" id="KW-0413">Isomerase</keyword>
<evidence type="ECO:0000256" key="17">
    <source>
        <dbReference type="ARBA" id="ARBA00025592"/>
    </source>
</evidence>
<comment type="catalytic activity">
    <reaction evidence="1">
        <text>N-(5-phospho-beta-D-ribosyl)anthranilate = 1-(2-carboxyphenylamino)-1-deoxy-D-ribulose 5-phosphate</text>
        <dbReference type="Rhea" id="RHEA:21540"/>
        <dbReference type="ChEBI" id="CHEBI:18277"/>
        <dbReference type="ChEBI" id="CHEBI:58613"/>
        <dbReference type="EC" id="5.3.1.24"/>
    </reaction>
</comment>
<keyword evidence="16" id="KW-0511">Multifunctional enzyme</keyword>
<dbReference type="Pfam" id="PF00697">
    <property type="entry name" value="PRAI"/>
    <property type="match status" value="1"/>
</dbReference>
<dbReference type="PANTHER" id="PTHR42894">
    <property type="entry name" value="N-(5'-PHOSPHORIBOSYL)ANTHRANILATE ISOMERASE"/>
    <property type="match status" value="1"/>
</dbReference>
<dbReference type="Pfam" id="PF00218">
    <property type="entry name" value="IGPS"/>
    <property type="match status" value="1"/>
</dbReference>
<keyword evidence="11" id="KW-0028">Amino-acid biosynthesis</keyword>
<dbReference type="UniPathway" id="UPA00035">
    <property type="reaction ID" value="UER00042"/>
</dbReference>
<evidence type="ECO:0000256" key="11">
    <source>
        <dbReference type="ARBA" id="ARBA00022605"/>
    </source>
</evidence>
<comment type="similarity">
    <text evidence="6">In the C-terminal section; belongs to the TrpF family.</text>
</comment>
<keyword evidence="18" id="KW-0808">Transferase</keyword>
<keyword evidence="12" id="KW-0822">Tryptophan biosynthesis</keyword>
<name>A0A6N8QEY2_ECOLX</name>
<dbReference type="GO" id="GO:0016757">
    <property type="term" value="F:glycosyltransferase activity"/>
    <property type="evidence" value="ECO:0007669"/>
    <property type="project" value="UniProtKB-KW"/>
</dbReference>
<comment type="similarity">
    <text evidence="5">In the N-terminal section; belongs to the TrpC family.</text>
</comment>
<dbReference type="InterPro" id="IPR001240">
    <property type="entry name" value="PRAI_dom"/>
</dbReference>
<evidence type="ECO:0000313" key="19">
    <source>
        <dbReference type="Proteomes" id="UP000462410"/>
    </source>
</evidence>
<comment type="pathway">
    <text evidence="3">Amino-acid biosynthesis; L-tryptophan biosynthesis; L-tryptophan from chorismate: step 3/5.</text>
</comment>
<dbReference type="GO" id="GO:0004640">
    <property type="term" value="F:phosphoribosylanthranilate isomerase activity"/>
    <property type="evidence" value="ECO:0007669"/>
    <property type="project" value="UniProtKB-EC"/>
</dbReference>
<evidence type="ECO:0000256" key="13">
    <source>
        <dbReference type="ARBA" id="ARBA00023141"/>
    </source>
</evidence>
<dbReference type="AlphaFoldDB" id="A0A6N8QEY2"/>
<comment type="pathway">
    <text evidence="4">Amino-acid biosynthesis; L-tryptophan biosynthesis; L-tryptophan from chorismate: step 4/5.</text>
</comment>
<dbReference type="GO" id="GO:0004425">
    <property type="term" value="F:indole-3-glycerol-phosphate synthase activity"/>
    <property type="evidence" value="ECO:0007669"/>
    <property type="project" value="UniProtKB-EC"/>
</dbReference>
<dbReference type="EC" id="4.1.1.48" evidence="7"/>
<dbReference type="EMBL" id="WTRC01000339">
    <property type="protein sequence ID" value="MWT22805.1"/>
    <property type="molecule type" value="Genomic_DNA"/>
</dbReference>
<dbReference type="FunFam" id="3.20.20.70:FF:000165">
    <property type="entry name" value="Multifunctional fusion protein"/>
    <property type="match status" value="1"/>
</dbReference>
<keyword evidence="13" id="KW-0057">Aromatic amino acid biosynthesis</keyword>
<evidence type="ECO:0000256" key="3">
    <source>
        <dbReference type="ARBA" id="ARBA00004664"/>
    </source>
</evidence>
<evidence type="ECO:0000256" key="12">
    <source>
        <dbReference type="ARBA" id="ARBA00022822"/>
    </source>
</evidence>
<dbReference type="InterPro" id="IPR044643">
    <property type="entry name" value="TrpF_fam"/>
</dbReference>
<evidence type="ECO:0000256" key="6">
    <source>
        <dbReference type="ARBA" id="ARBA00009847"/>
    </source>
</evidence>
<dbReference type="InterPro" id="IPR011060">
    <property type="entry name" value="RibuloseP-bd_barrel"/>
</dbReference>
<dbReference type="HAMAP" id="MF_00135">
    <property type="entry name" value="PRAI"/>
    <property type="match status" value="1"/>
</dbReference>
<evidence type="ECO:0000256" key="15">
    <source>
        <dbReference type="ARBA" id="ARBA00023239"/>
    </source>
</evidence>
<evidence type="ECO:0000256" key="5">
    <source>
        <dbReference type="ARBA" id="ARBA00007902"/>
    </source>
</evidence>
<evidence type="ECO:0000313" key="18">
    <source>
        <dbReference type="EMBL" id="MWT22805.1"/>
    </source>
</evidence>
<proteinExistence type="inferred from homology"/>
<evidence type="ECO:0000256" key="7">
    <source>
        <dbReference type="ARBA" id="ARBA00012362"/>
    </source>
</evidence>
<feature type="non-terminal residue" evidence="18">
    <location>
        <position position="1"/>
    </location>
</feature>
<protein>
    <recommendedName>
        <fullName evidence="10">N-(5'-phosphoribosyl)anthranilate isomerase</fullName>
        <ecNumber evidence="7">4.1.1.48</ecNumber>
        <ecNumber evidence="8">5.3.1.24</ecNumber>
    </recommendedName>
    <alternativeName>
        <fullName evidence="9">Tryptophan biosynthesis protein TrpCF</fullName>
    </alternativeName>
</protein>
<evidence type="ECO:0000256" key="9">
    <source>
        <dbReference type="ARBA" id="ARBA00018373"/>
    </source>
</evidence>
<accession>A0A6N8QEY2</accession>
<dbReference type="EC" id="5.3.1.24" evidence="8"/>
<dbReference type="GO" id="GO:0000162">
    <property type="term" value="P:L-tryptophan biosynthetic process"/>
    <property type="evidence" value="ECO:0007669"/>
    <property type="project" value="UniProtKB-UniPathway"/>
</dbReference>
<evidence type="ECO:0000256" key="14">
    <source>
        <dbReference type="ARBA" id="ARBA00023235"/>
    </source>
</evidence>
<dbReference type="Proteomes" id="UP000462410">
    <property type="component" value="Unassembled WGS sequence"/>
</dbReference>
<dbReference type="CDD" id="cd00405">
    <property type="entry name" value="PRAI"/>
    <property type="match status" value="1"/>
</dbReference>
<comment type="catalytic activity">
    <reaction evidence="2">
        <text>1-(2-carboxyphenylamino)-1-deoxy-D-ribulose 5-phosphate + H(+) = (1S,2R)-1-C-(indol-3-yl)glycerol 3-phosphate + CO2 + H2O</text>
        <dbReference type="Rhea" id="RHEA:23476"/>
        <dbReference type="ChEBI" id="CHEBI:15377"/>
        <dbReference type="ChEBI" id="CHEBI:15378"/>
        <dbReference type="ChEBI" id="CHEBI:16526"/>
        <dbReference type="ChEBI" id="CHEBI:58613"/>
        <dbReference type="ChEBI" id="CHEBI:58866"/>
        <dbReference type="EC" id="4.1.1.48"/>
    </reaction>
</comment>
<keyword evidence="15" id="KW-0456">Lyase</keyword>
<gene>
    <name evidence="18" type="ORF">GP965_18130</name>
</gene>
<dbReference type="InterPro" id="IPR013798">
    <property type="entry name" value="Indole-3-glycerol_P_synth_dom"/>
</dbReference>
<evidence type="ECO:0000256" key="1">
    <source>
        <dbReference type="ARBA" id="ARBA00001164"/>
    </source>
</evidence>
<comment type="function">
    <text evidence="17">Bifunctional enzyme that catalyzes two sequential steps of tryptophan biosynthetic pathway. The first reaction is catalyzed by the isomerase, coded by the TrpF domain; the second reaction is catalyzed by the synthase, coded by the TrpC domain.</text>
</comment>
<evidence type="ECO:0000256" key="10">
    <source>
        <dbReference type="ARBA" id="ARBA00022272"/>
    </source>
</evidence>
<dbReference type="InterPro" id="IPR013785">
    <property type="entry name" value="Aldolase_TIM"/>
</dbReference>